<dbReference type="CDD" id="cd00448">
    <property type="entry name" value="YjgF_YER057c_UK114_family"/>
    <property type="match status" value="1"/>
</dbReference>
<organism evidence="2 3">
    <name type="scientific">Bionectria ochroleuca</name>
    <name type="common">Gliocladium roseum</name>
    <dbReference type="NCBI Taxonomy" id="29856"/>
    <lineage>
        <taxon>Eukaryota</taxon>
        <taxon>Fungi</taxon>
        <taxon>Dikarya</taxon>
        <taxon>Ascomycota</taxon>
        <taxon>Pezizomycotina</taxon>
        <taxon>Sordariomycetes</taxon>
        <taxon>Hypocreomycetidae</taxon>
        <taxon>Hypocreales</taxon>
        <taxon>Bionectriaceae</taxon>
        <taxon>Clonostachys</taxon>
    </lineage>
</organism>
<sequence>MSSFTRQIVTTSKAPGPWPALSQAVIHNGVVYCSGSLGTDPETKTFVPGTIKDRTTQALKNLENVLIAAGSGSDRILKMTVYVTSMDDVPLLNEAYSAFFSDPKPARACVCVAALARGTDVEIDCIAAL</sequence>
<dbReference type="InterPro" id="IPR006056">
    <property type="entry name" value="RidA"/>
</dbReference>
<dbReference type="InterPro" id="IPR019897">
    <property type="entry name" value="RidA_CS"/>
</dbReference>
<dbReference type="PROSITE" id="PS01094">
    <property type="entry name" value="UPF0076"/>
    <property type="match status" value="1"/>
</dbReference>
<evidence type="ECO:0000313" key="2">
    <source>
        <dbReference type="EMBL" id="VUC29950.1"/>
    </source>
</evidence>
<comment type="caution">
    <text evidence="2">The sequence shown here is derived from an EMBL/GenBank/DDBJ whole genome shotgun (WGS) entry which is preliminary data.</text>
</comment>
<comment type="similarity">
    <text evidence="1">Belongs to the RutC family.</text>
</comment>
<name>A0ABY6UFK5_BIOOC</name>
<dbReference type="PANTHER" id="PTHR11803:SF42">
    <property type="entry name" value="MMF1"/>
    <property type="match status" value="1"/>
</dbReference>
<dbReference type="InterPro" id="IPR035959">
    <property type="entry name" value="RutC-like_sf"/>
</dbReference>
<dbReference type="InterPro" id="IPR006175">
    <property type="entry name" value="YjgF/YER057c/UK114"/>
</dbReference>
<keyword evidence="3" id="KW-1185">Reference proteome</keyword>
<dbReference type="Pfam" id="PF01042">
    <property type="entry name" value="Ribonuc_L-PSP"/>
    <property type="match status" value="1"/>
</dbReference>
<reference evidence="2 3" key="1">
    <citation type="submission" date="2019-06" db="EMBL/GenBank/DDBJ databases">
        <authorList>
            <person name="Broberg M."/>
        </authorList>
    </citation>
    <scope>NUCLEOTIDE SEQUENCE [LARGE SCALE GENOMIC DNA]</scope>
</reference>
<evidence type="ECO:0000313" key="3">
    <source>
        <dbReference type="Proteomes" id="UP000766486"/>
    </source>
</evidence>
<dbReference type="NCBIfam" id="TIGR00004">
    <property type="entry name" value="Rid family detoxifying hydrolase"/>
    <property type="match status" value="1"/>
</dbReference>
<gene>
    <name evidence="2" type="ORF">CLO192961_LOCUS273273</name>
</gene>
<proteinExistence type="inferred from homology"/>
<dbReference type="EMBL" id="CABFNS010000812">
    <property type="protein sequence ID" value="VUC29950.1"/>
    <property type="molecule type" value="Genomic_DNA"/>
</dbReference>
<protein>
    <submittedName>
        <fullName evidence="2">Uncharacterized protein</fullName>
    </submittedName>
</protein>
<evidence type="ECO:0000256" key="1">
    <source>
        <dbReference type="ARBA" id="ARBA00010552"/>
    </source>
</evidence>
<dbReference type="PANTHER" id="PTHR11803">
    <property type="entry name" value="2-IMINOBUTANOATE/2-IMINOPROPANOATE DEAMINASE RIDA"/>
    <property type="match status" value="1"/>
</dbReference>
<accession>A0ABY6UFK5</accession>
<dbReference type="Proteomes" id="UP000766486">
    <property type="component" value="Unassembled WGS sequence"/>
</dbReference>
<dbReference type="SUPFAM" id="SSF55298">
    <property type="entry name" value="YjgF-like"/>
    <property type="match status" value="1"/>
</dbReference>
<dbReference type="Gene3D" id="3.30.1330.40">
    <property type="entry name" value="RutC-like"/>
    <property type="match status" value="1"/>
</dbReference>